<evidence type="ECO:0000313" key="1">
    <source>
        <dbReference type="EMBL" id="KYQ89659.1"/>
    </source>
</evidence>
<protein>
    <submittedName>
        <fullName evidence="1">Uncharacterized protein</fullName>
    </submittedName>
</protein>
<evidence type="ECO:0000313" key="2">
    <source>
        <dbReference type="Proteomes" id="UP000076078"/>
    </source>
</evidence>
<accession>A0A151Z6S2</accession>
<keyword evidence="2" id="KW-1185">Reference proteome</keyword>
<dbReference type="Proteomes" id="UP000076078">
    <property type="component" value="Unassembled WGS sequence"/>
</dbReference>
<proteinExistence type="predicted"/>
<organism evidence="1 2">
    <name type="scientific">Tieghemostelium lacteum</name>
    <name type="common">Slime mold</name>
    <name type="synonym">Dictyostelium lacteum</name>
    <dbReference type="NCBI Taxonomy" id="361077"/>
    <lineage>
        <taxon>Eukaryota</taxon>
        <taxon>Amoebozoa</taxon>
        <taxon>Evosea</taxon>
        <taxon>Eumycetozoa</taxon>
        <taxon>Dictyostelia</taxon>
        <taxon>Dictyosteliales</taxon>
        <taxon>Raperosteliaceae</taxon>
        <taxon>Tieghemostelium</taxon>
    </lineage>
</organism>
<comment type="caution">
    <text evidence="1">The sequence shown here is derived from an EMBL/GenBank/DDBJ whole genome shotgun (WGS) entry which is preliminary data.</text>
</comment>
<sequence length="108" mass="12729">MDLIINNFHILKINNQNVKNKNNREDVGPADISNSPPRIKKIKEEKKEETLQLNIINPFTNRNYVNDIEFPMHPLPPITTKHVFSLGTIKPKPQKVKARFYRDIKLWK</sequence>
<dbReference type="AlphaFoldDB" id="A0A151Z6S2"/>
<gene>
    <name evidence="1" type="ORF">DLAC_09625</name>
</gene>
<name>A0A151Z6S2_TIELA</name>
<dbReference type="InParanoid" id="A0A151Z6S2"/>
<reference evidence="1 2" key="1">
    <citation type="submission" date="2015-12" db="EMBL/GenBank/DDBJ databases">
        <title>Dictyostelia acquired genes for synthesis and detection of signals that induce cell-type specialization by lateral gene transfer from prokaryotes.</title>
        <authorList>
            <person name="Gloeckner G."/>
            <person name="Schaap P."/>
        </authorList>
    </citation>
    <scope>NUCLEOTIDE SEQUENCE [LARGE SCALE GENOMIC DNA]</scope>
    <source>
        <strain evidence="1 2">TK</strain>
    </source>
</reference>
<dbReference type="EMBL" id="LODT01000039">
    <property type="protein sequence ID" value="KYQ89659.1"/>
    <property type="molecule type" value="Genomic_DNA"/>
</dbReference>